<dbReference type="AlphaFoldDB" id="A0A0A8K281"/>
<dbReference type="Proteomes" id="UP000031643">
    <property type="component" value="Chromosome"/>
</dbReference>
<feature type="region of interest" description="Disordered" evidence="1">
    <location>
        <begin position="596"/>
        <end position="615"/>
    </location>
</feature>
<protein>
    <submittedName>
        <fullName evidence="2">Uncharacterized protein</fullName>
    </submittedName>
</protein>
<dbReference type="RefSeq" id="WP_045364473.1">
    <property type="nucleotide sequence ID" value="NZ_AP014648.1"/>
</dbReference>
<dbReference type="HOGENOM" id="CLU_307328_0_0_5"/>
<dbReference type="OrthoDB" id="8068993at2"/>
<reference evidence="2 3" key="1">
    <citation type="submission" date="2014-09" db="EMBL/GenBank/DDBJ databases">
        <title>Genome sequencing of Methyloceanibacter caenitepidi Gela4.</title>
        <authorList>
            <person name="Takeuchi M."/>
            <person name="Susumu S."/>
            <person name="Kamagata Y."/>
            <person name="Oshima K."/>
            <person name="Hattori M."/>
            <person name="Iwasaki W."/>
        </authorList>
    </citation>
    <scope>NUCLEOTIDE SEQUENCE [LARGE SCALE GENOMIC DNA]</scope>
    <source>
        <strain evidence="2 3">Gela4</strain>
    </source>
</reference>
<evidence type="ECO:0000313" key="3">
    <source>
        <dbReference type="Proteomes" id="UP000031643"/>
    </source>
</evidence>
<dbReference type="STRING" id="1384459.GL4_0646"/>
<proteinExistence type="predicted"/>
<dbReference type="KEGG" id="mcg:GL4_0646"/>
<organism evidence="2 3">
    <name type="scientific">Methyloceanibacter caenitepidi</name>
    <dbReference type="NCBI Taxonomy" id="1384459"/>
    <lineage>
        <taxon>Bacteria</taxon>
        <taxon>Pseudomonadati</taxon>
        <taxon>Pseudomonadota</taxon>
        <taxon>Alphaproteobacteria</taxon>
        <taxon>Hyphomicrobiales</taxon>
        <taxon>Hyphomicrobiaceae</taxon>
        <taxon>Methyloceanibacter</taxon>
    </lineage>
</organism>
<name>A0A0A8K281_9HYPH</name>
<dbReference type="EMBL" id="AP014648">
    <property type="protein sequence ID" value="BAQ16109.1"/>
    <property type="molecule type" value="Genomic_DNA"/>
</dbReference>
<evidence type="ECO:0000313" key="2">
    <source>
        <dbReference type="EMBL" id="BAQ16109.1"/>
    </source>
</evidence>
<accession>A0A0A8K281</accession>
<keyword evidence="3" id="KW-1185">Reference proteome</keyword>
<gene>
    <name evidence="2" type="ORF">GL4_0646</name>
</gene>
<evidence type="ECO:0000256" key="1">
    <source>
        <dbReference type="SAM" id="MobiDB-lite"/>
    </source>
</evidence>
<sequence length="962" mass="102715">MPVVTMPDGVPVAFPDDMPPEQIRSLIEQKFPDAAAQASAQRPQLDLEVEQPGVAGEEPGVGNVWQGRMGNNPLTAGIGAVFDLFGPAASSRGAIEGVSDLASVANPVGGGSLARMLPKAMDQIFGPADEMSPRENLGRNVVRLGTNAIIPAAGMAGNVERAARPAATFAGRMGQKLMEPYAVNPGRAVAGDVAGGVGAGTGISAYEEYAPESVQESGWDPVAKTVAALLGGVGGITAMQGARGAVNTARTGVKSRLGLDNETTLPVNEATGQFFKADEVNEAAKFVQEGASDPEAAVRTMRETISQLGDGPLPTTGPLTNDVGMLQMEGGLRRRGPKPFIERDRAVDTAASARTSALAPEGSTGRDATDYLENVQRERVGQAQMEERNAQEAQDLLRRTRRQEAAPLQSMAGEGGRAAARIDETVVDQTLVPTQERMSANYRNVDPDRSAVVDVSELVDQADAVRASLGDLNDPAKVLPRGLLNRIENTVPPEDFRVSPDGTAARPVAETSIGDIVEVMPEMSATISRAQKAQNYRLADNLRSLRDSMKGVVADAAEQGDEAAQRFMQADEDFAATMGPTFKRGPGDEAQKFRKDFNLDRHNRSTTPPSATADRFLRPGQPEKAQALNRIFDQAPNPEAGRQAVRDYLLSDLANSGAIDPQSGALLPQVIRQWRQRWGASLDEFPEIGREVDDLIGRAQRGADMEGAAEDLVRTAQRGVEEAQTNTGALRFALGNDPEHMIGQALSSGDSERAIGSLVNLTEGNPSARAGLKSALVDYLVKTKTTSAVGKTTDNTRPVSFAKLDDLFKKHERALAQVLEPEEMNQLRQVHKMLSISKRDVQATTGSQTAERLSSGPISEQSLFPLEAALRLKFGMLKGGGIMSIIKKALRQMKGSETDNVDQLMRQMAFDPELARHLLTRQVDVGGKAWNAKLNRLIAYGAGARAIEEDGGEAPPPEESQN</sequence>